<accession>A0A095ZEJ3</accession>
<name>A0A095ZEJ3_9BACT</name>
<sequence length="1106" mass="123622">MKNFSEKPNLRKIAELMCVMTFCVIPTFANPNPEINANKVQTAVLQQNNKIVKGHIVDDSGEPLIGVSVKEQGTANGTVTDVDGNFTLRSTGKSLEISYVGFQKQVVTPQPNMNIVLKASNKELEEVVVVGYGTQKKVNLTGAVASVDFTKEHSRPVTTATGALAGMSAGLQVIQSSGRPNSEGFGIQIRGNGTLNDASPLVLVDGMEQSLSDVNPNDIATISVLKDAASCAIYGNRGANGVILVTTKSGEGGKTQVNYSGKFSFNTPSRLVRFVSNYADYMEFINEAAANTNNNAIYSETTIQKWREAEKNPNGVAETGYPNYVAYPNTDWMDEIYQTKLMQEHSVSILGSEKRSNYNISMTYLDNPGIIVNSGVKKYFLNLNLKSDVTDWLQIGAHAWGNHTDQDRNDVNNLTKWSFLKAVPGMYPYYDGKYGGVEAPEEDTAAGNPLLNLNGQGDSYYKFNHFYATTHAQVKFLKNFTLKTLFGYDYYQTRHKYSGIGHDAYSFSRGKYVNFAGPLNSMNVYIYNNQYYNWKWTNTLAWGKTFDEKHDVSALVGFEEGKYYASNSDVRKQGIIDAKITDLSTVTTMGYIYGADTQNRFRSWFGRVNYAYDSRYLFEANFRYDGSSKFAAGNRWGFFPSVSAGWRISEEAFAKNSILGSFQNLKLRASWGQLGNNSVGDYAYTTNYSQRYTIMNGTKVGALYMGTLPNNNITWEKTSTFNIGLDFSTLNNRLTGTIDYYDKLTSGILFRPDIYLTLGDKESPYENLAEVSNRGLEVTLGWRDHIGEVSYSISGNVTFNRNRVTKYKGALERGWITDETGKKVYKSNLGEVSTGGDNRIVEGHQIGEFYMYHTYSGNGSYFNSDGSVNKDGGPKDGMIRTEQDMKWLRAMVDAGYTFLPKRNIAKNGIWYGDYIFADNNGDGVYGESNDRDFYGVSYDPKVNFGLQASVQWKGFDLSMNWAGATGFKTYWREIGQNSSCAVYGLQLPKEQAYDHYFYDPENPNAANTNLTSATPRLTLQNPSQSDDLHSNLYLYDCKFIKLRNLTFGYTIPKSITNKFYAQNVRLYLSGENLFTITPFKGMDPEMRAGAGYATMRQFAFGINVSF</sequence>
<dbReference type="InterPro" id="IPR008969">
    <property type="entry name" value="CarboxyPept-like_regulatory"/>
</dbReference>
<dbReference type="SUPFAM" id="SSF56935">
    <property type="entry name" value="Porins"/>
    <property type="match status" value="1"/>
</dbReference>
<comment type="subcellular location">
    <subcellularLocation>
        <location evidence="1 8">Cell outer membrane</location>
        <topology evidence="1 8">Multi-pass membrane protein</topology>
    </subcellularLocation>
</comment>
<dbReference type="FunFam" id="2.170.130.10:FF:000003">
    <property type="entry name" value="SusC/RagA family TonB-linked outer membrane protein"/>
    <property type="match status" value="1"/>
</dbReference>
<keyword evidence="12" id="KW-0176">Collagen</keyword>
<dbReference type="InterPro" id="IPR000531">
    <property type="entry name" value="Beta-barrel_TonB"/>
</dbReference>
<dbReference type="InterPro" id="IPR036942">
    <property type="entry name" value="Beta-barrel_TonB_sf"/>
</dbReference>
<gene>
    <name evidence="12" type="ORF">HMPREF2137_11765</name>
</gene>
<keyword evidence="3 8" id="KW-1134">Transmembrane beta strand</keyword>
<dbReference type="EMBL" id="JRNN01000095">
    <property type="protein sequence ID" value="KGF33093.1"/>
    <property type="molecule type" value="Genomic_DNA"/>
</dbReference>
<evidence type="ECO:0000259" key="10">
    <source>
        <dbReference type="Pfam" id="PF00593"/>
    </source>
</evidence>
<proteinExistence type="inferred from homology"/>
<dbReference type="InterPro" id="IPR023996">
    <property type="entry name" value="TonB-dep_OMP_SusC/RagA"/>
</dbReference>
<dbReference type="Gene3D" id="2.40.170.20">
    <property type="entry name" value="TonB-dependent receptor, beta-barrel domain"/>
    <property type="match status" value="1"/>
</dbReference>
<feature type="domain" description="TonB-dependent receptor-like beta-barrel" evidence="10">
    <location>
        <begin position="434"/>
        <end position="810"/>
    </location>
</feature>
<evidence type="ECO:0000259" key="11">
    <source>
        <dbReference type="Pfam" id="PF07715"/>
    </source>
</evidence>
<reference evidence="12 13" key="1">
    <citation type="submission" date="2014-07" db="EMBL/GenBank/DDBJ databases">
        <authorList>
            <person name="McCorrison J."/>
            <person name="Sanka R."/>
            <person name="Torralba M."/>
            <person name="Gillis M."/>
            <person name="Haft D.H."/>
            <person name="Methe B."/>
            <person name="Sutton G."/>
            <person name="Nelson K.E."/>
        </authorList>
    </citation>
    <scope>NUCLEOTIDE SEQUENCE [LARGE SCALE GENOMIC DNA]</scope>
    <source>
        <strain evidence="12 13">DNF00853</strain>
    </source>
</reference>
<comment type="similarity">
    <text evidence="8 9">Belongs to the TonB-dependent receptor family.</text>
</comment>
<dbReference type="Gene3D" id="2.170.130.10">
    <property type="entry name" value="TonB-dependent receptor, plug domain"/>
    <property type="match status" value="1"/>
</dbReference>
<keyword evidence="2 8" id="KW-0813">Transport</keyword>
<dbReference type="InterPro" id="IPR023997">
    <property type="entry name" value="TonB-dep_OMP_SusC/RagA_CS"/>
</dbReference>
<dbReference type="NCBIfam" id="TIGR04057">
    <property type="entry name" value="SusC_RagA_signa"/>
    <property type="match status" value="1"/>
</dbReference>
<dbReference type="Proteomes" id="UP000029556">
    <property type="component" value="Unassembled WGS sequence"/>
</dbReference>
<dbReference type="InterPro" id="IPR039426">
    <property type="entry name" value="TonB-dep_rcpt-like"/>
</dbReference>
<evidence type="ECO:0000256" key="9">
    <source>
        <dbReference type="RuleBase" id="RU003357"/>
    </source>
</evidence>
<dbReference type="OrthoDB" id="9768177at2"/>
<evidence type="ECO:0000256" key="1">
    <source>
        <dbReference type="ARBA" id="ARBA00004571"/>
    </source>
</evidence>
<organism evidence="12 13">
    <name type="scientific">Hoylesella buccalis DNF00853</name>
    <dbReference type="NCBI Taxonomy" id="1401074"/>
    <lineage>
        <taxon>Bacteria</taxon>
        <taxon>Pseudomonadati</taxon>
        <taxon>Bacteroidota</taxon>
        <taxon>Bacteroidia</taxon>
        <taxon>Bacteroidales</taxon>
        <taxon>Prevotellaceae</taxon>
        <taxon>Hoylesella</taxon>
    </lineage>
</organism>
<evidence type="ECO:0000313" key="13">
    <source>
        <dbReference type="Proteomes" id="UP000029556"/>
    </source>
</evidence>
<dbReference type="SUPFAM" id="SSF49464">
    <property type="entry name" value="Carboxypeptidase regulatory domain-like"/>
    <property type="match status" value="1"/>
</dbReference>
<dbReference type="PROSITE" id="PS52016">
    <property type="entry name" value="TONB_DEPENDENT_REC_3"/>
    <property type="match status" value="1"/>
</dbReference>
<dbReference type="GO" id="GO:0009279">
    <property type="term" value="C:cell outer membrane"/>
    <property type="evidence" value="ECO:0007669"/>
    <property type="project" value="UniProtKB-SubCell"/>
</dbReference>
<evidence type="ECO:0000256" key="2">
    <source>
        <dbReference type="ARBA" id="ARBA00022448"/>
    </source>
</evidence>
<keyword evidence="4 8" id="KW-0812">Transmembrane</keyword>
<keyword evidence="7 8" id="KW-0998">Cell outer membrane</keyword>
<dbReference type="Pfam" id="PF00593">
    <property type="entry name" value="TonB_dep_Rec_b-barrel"/>
    <property type="match status" value="1"/>
</dbReference>
<dbReference type="Pfam" id="PF07715">
    <property type="entry name" value="Plug"/>
    <property type="match status" value="1"/>
</dbReference>
<comment type="caution">
    <text evidence="12">The sequence shown here is derived from an EMBL/GenBank/DDBJ whole genome shotgun (WGS) entry which is preliminary data.</text>
</comment>
<evidence type="ECO:0000256" key="7">
    <source>
        <dbReference type="ARBA" id="ARBA00023237"/>
    </source>
</evidence>
<evidence type="ECO:0000256" key="5">
    <source>
        <dbReference type="ARBA" id="ARBA00023077"/>
    </source>
</evidence>
<dbReference type="Pfam" id="PF13715">
    <property type="entry name" value="CarbopepD_reg_2"/>
    <property type="match status" value="1"/>
</dbReference>
<protein>
    <submittedName>
        <fullName evidence="12">Collagen-binding protein</fullName>
    </submittedName>
</protein>
<dbReference type="AlphaFoldDB" id="A0A095ZEJ3"/>
<evidence type="ECO:0000256" key="8">
    <source>
        <dbReference type="PROSITE-ProRule" id="PRU01360"/>
    </source>
</evidence>
<evidence type="ECO:0000256" key="6">
    <source>
        <dbReference type="ARBA" id="ARBA00023136"/>
    </source>
</evidence>
<keyword evidence="6 8" id="KW-0472">Membrane</keyword>
<dbReference type="NCBIfam" id="TIGR04056">
    <property type="entry name" value="OMP_RagA_SusC"/>
    <property type="match status" value="1"/>
</dbReference>
<keyword evidence="5 9" id="KW-0798">TonB box</keyword>
<evidence type="ECO:0000256" key="4">
    <source>
        <dbReference type="ARBA" id="ARBA00022692"/>
    </source>
</evidence>
<feature type="domain" description="TonB-dependent receptor plug" evidence="11">
    <location>
        <begin position="138"/>
        <end position="242"/>
    </location>
</feature>
<evidence type="ECO:0000256" key="3">
    <source>
        <dbReference type="ARBA" id="ARBA00022452"/>
    </source>
</evidence>
<evidence type="ECO:0000313" key="12">
    <source>
        <dbReference type="EMBL" id="KGF33093.1"/>
    </source>
</evidence>
<dbReference type="RefSeq" id="WP_036874715.1">
    <property type="nucleotide sequence ID" value="NZ_JRNN01000095.1"/>
</dbReference>
<dbReference type="InterPro" id="IPR012910">
    <property type="entry name" value="Plug_dom"/>
</dbReference>
<dbReference type="InterPro" id="IPR037066">
    <property type="entry name" value="Plug_dom_sf"/>
</dbReference>